<evidence type="ECO:0000256" key="7">
    <source>
        <dbReference type="ARBA" id="ARBA00023065"/>
    </source>
</evidence>
<name>C0BVK8_BIFPS</name>
<gene>
    <name evidence="12" type="ORF">BIFPSEUDO_04456</name>
</gene>
<feature type="transmembrane region" description="Helical" evidence="10">
    <location>
        <begin position="382"/>
        <end position="407"/>
    </location>
</feature>
<feature type="transmembrane region" description="Helical" evidence="10">
    <location>
        <begin position="108"/>
        <end position="134"/>
    </location>
</feature>
<keyword evidence="4 10" id="KW-0812">Transmembrane</keyword>
<dbReference type="PANTHER" id="PTHR10110:SF86">
    <property type="entry name" value="SODIUM_HYDROGEN EXCHANGER 7"/>
    <property type="match status" value="1"/>
</dbReference>
<sequence length="717" mass="78966">MKQKTKHAHKYLLVGWKGLENARKGGTLAAFELIVCIIAAVVLSSFLSRFIPKVSTPLVQIALGALASQLPFFPNVTLDPELFMVLFIAPLLYLEAHEIDKSELLKSVTLSLSLAIGLAIATMVAVGFALHAVWPAIPLAAALALGAALGPTDAVAVSSLGKEAALTQRQTSVLKGESLFNDASGIVGFQFAIAAAVSGVFTVGDSAAQFVFSFFGGAIFGLAVGMVADLLFESLRSFGWETTTSRILMELFLPFILYLGAEAVHVSGILSVVTAGLIIRFDRTGIGPNVARTNIVSSSVWGVFSFTLNGTVFILLGMLLPNAMSASWDDPQVSNWLLLVAILTVSAVVIIMRFLWISLMLRLARDTVTGKRRKMTAQRWRSAAVMTFGGPKGTITLSLMFTIPYTITGGAWFPMRDELIFIAGGVIVVTLLLANFLLPLLAPNRNKDTSVEMTEITIEVLRRTVEELTGRVTPDNRRAVLMIIDSYTKRITRLKQRIGEIDPQGYMQLQIDALNWEKEYVKARLAKVKATTNDDKAAHDLEIEACERLLDQIMSSLRHIETEHNSGRTIWRVKGRFRALQRRLGTVVKRVNSRIRRTTPLFSDDELFAHTRAVQVDAIEHVIDRLYEEMGRDTYNTEHCSALLLDYRRGEATLRSRPNVGTSAEAQAQAEEVKRESYGIELGVIQDMYEAGDITRAQSKQLRRNVYVMSVDADAQI</sequence>
<protein>
    <submittedName>
        <fullName evidence="12">Na+/H+ antiporter</fullName>
    </submittedName>
</protein>
<evidence type="ECO:0000256" key="4">
    <source>
        <dbReference type="ARBA" id="ARBA00022692"/>
    </source>
</evidence>
<dbReference type="Proteomes" id="UP000003875">
    <property type="component" value="Unassembled WGS sequence"/>
</dbReference>
<keyword evidence="8 10" id="KW-0472">Membrane</keyword>
<dbReference type="InterPro" id="IPR006153">
    <property type="entry name" value="Cation/H_exchanger_TM"/>
</dbReference>
<evidence type="ECO:0000313" key="12">
    <source>
        <dbReference type="EMBL" id="EEG69903.1"/>
    </source>
</evidence>
<keyword evidence="7" id="KW-0406">Ion transport</keyword>
<dbReference type="eggNOG" id="COG0025">
    <property type="taxonomic scope" value="Bacteria"/>
</dbReference>
<evidence type="ECO:0000256" key="6">
    <source>
        <dbReference type="ARBA" id="ARBA00023053"/>
    </source>
</evidence>
<reference evidence="12 13" key="1">
    <citation type="submission" date="2009-02" db="EMBL/GenBank/DDBJ databases">
        <title>Draft genome sequence of Bifidobacterium pseudocatenulatum (DSM 20438).</title>
        <authorList>
            <person name="Sudarsanam P."/>
            <person name="Ley R."/>
            <person name="Guruge J."/>
            <person name="Turnbaugh P.J."/>
            <person name="Mahowald M."/>
            <person name="Liep D."/>
            <person name="Gordon J."/>
        </authorList>
    </citation>
    <scope>NUCLEOTIDE SEQUENCE [LARGE SCALE GENOMIC DNA]</scope>
    <source>
        <strain evidence="12 13">DSM 20438</strain>
    </source>
</reference>
<dbReference type="PANTHER" id="PTHR10110">
    <property type="entry name" value="SODIUM/HYDROGEN EXCHANGER"/>
    <property type="match status" value="1"/>
</dbReference>
<evidence type="ECO:0000256" key="3">
    <source>
        <dbReference type="ARBA" id="ARBA00022475"/>
    </source>
</evidence>
<evidence type="ECO:0000256" key="1">
    <source>
        <dbReference type="ARBA" id="ARBA00004651"/>
    </source>
</evidence>
<feature type="transmembrane region" description="Helical" evidence="10">
    <location>
        <begin position="27"/>
        <end position="47"/>
    </location>
</feature>
<dbReference type="GO" id="GO:0005886">
    <property type="term" value="C:plasma membrane"/>
    <property type="evidence" value="ECO:0007669"/>
    <property type="project" value="UniProtKB-SubCell"/>
</dbReference>
<feature type="transmembrane region" description="Helical" evidence="10">
    <location>
        <begin position="419"/>
        <end position="438"/>
    </location>
</feature>
<evidence type="ECO:0000256" key="5">
    <source>
        <dbReference type="ARBA" id="ARBA00022989"/>
    </source>
</evidence>
<evidence type="ECO:0000313" key="13">
    <source>
        <dbReference type="Proteomes" id="UP000003875"/>
    </source>
</evidence>
<dbReference type="GO" id="GO:0051453">
    <property type="term" value="P:regulation of intracellular pH"/>
    <property type="evidence" value="ECO:0007669"/>
    <property type="project" value="TreeGrafter"/>
</dbReference>
<evidence type="ECO:0000259" key="11">
    <source>
        <dbReference type="Pfam" id="PF00999"/>
    </source>
</evidence>
<feature type="transmembrane region" description="Helical" evidence="10">
    <location>
        <begin position="210"/>
        <end position="232"/>
    </location>
</feature>
<feature type="transmembrane region" description="Helical" evidence="10">
    <location>
        <begin position="80"/>
        <end position="96"/>
    </location>
</feature>
<dbReference type="InterPro" id="IPR018422">
    <property type="entry name" value="Cation/H_exchanger_CPA1"/>
</dbReference>
<organism evidence="12 13">
    <name type="scientific">Bifidobacterium pseudocatenulatum DSM 20438 = JCM 1200 = LMG 10505</name>
    <dbReference type="NCBI Taxonomy" id="547043"/>
    <lineage>
        <taxon>Bacteria</taxon>
        <taxon>Bacillati</taxon>
        <taxon>Actinomycetota</taxon>
        <taxon>Actinomycetes</taxon>
        <taxon>Bifidobacteriales</taxon>
        <taxon>Bifidobacteriaceae</taxon>
        <taxon>Bifidobacterium</taxon>
    </lineage>
</organism>
<dbReference type="GO" id="GO:0015386">
    <property type="term" value="F:potassium:proton antiporter activity"/>
    <property type="evidence" value="ECO:0007669"/>
    <property type="project" value="TreeGrafter"/>
</dbReference>
<dbReference type="EMBL" id="ABXX02000008">
    <property type="protein sequence ID" value="EEG69903.1"/>
    <property type="molecule type" value="Genomic_DNA"/>
</dbReference>
<keyword evidence="5 10" id="KW-1133">Transmembrane helix</keyword>
<dbReference type="Gene3D" id="6.10.140.1330">
    <property type="match status" value="1"/>
</dbReference>
<feature type="domain" description="Cation/H+ exchanger transmembrane" evidence="11">
    <location>
        <begin position="41"/>
        <end position="439"/>
    </location>
</feature>
<dbReference type="Pfam" id="PF00999">
    <property type="entry name" value="Na_H_Exchanger"/>
    <property type="match status" value="1"/>
</dbReference>
<feature type="transmembrane region" description="Helical" evidence="10">
    <location>
        <begin position="183"/>
        <end position="203"/>
    </location>
</feature>
<dbReference type="GO" id="GO:0098719">
    <property type="term" value="P:sodium ion import across plasma membrane"/>
    <property type="evidence" value="ECO:0007669"/>
    <property type="project" value="TreeGrafter"/>
</dbReference>
<keyword evidence="3" id="KW-1003">Cell membrane</keyword>
<keyword evidence="2" id="KW-0813">Transport</keyword>
<comment type="subcellular location">
    <subcellularLocation>
        <location evidence="1">Cell membrane</location>
        <topology evidence="1">Multi-pass membrane protein</topology>
    </subcellularLocation>
</comment>
<comment type="caution">
    <text evidence="12">The sequence shown here is derived from an EMBL/GenBank/DDBJ whole genome shotgun (WGS) entry which is preliminary data.</text>
</comment>
<evidence type="ECO:0000256" key="9">
    <source>
        <dbReference type="ARBA" id="ARBA00023201"/>
    </source>
</evidence>
<evidence type="ECO:0000256" key="8">
    <source>
        <dbReference type="ARBA" id="ARBA00023136"/>
    </source>
</evidence>
<dbReference type="GO" id="GO:0015385">
    <property type="term" value="F:sodium:proton antiporter activity"/>
    <property type="evidence" value="ECO:0007669"/>
    <property type="project" value="InterPro"/>
</dbReference>
<accession>C0BVK8</accession>
<dbReference type="AlphaFoldDB" id="C0BVK8"/>
<evidence type="ECO:0000256" key="2">
    <source>
        <dbReference type="ARBA" id="ARBA00022448"/>
    </source>
</evidence>
<proteinExistence type="predicted"/>
<feature type="transmembrane region" description="Helical" evidence="10">
    <location>
        <begin position="252"/>
        <end position="279"/>
    </location>
</feature>
<feature type="transmembrane region" description="Helical" evidence="10">
    <location>
        <begin position="300"/>
        <end position="324"/>
    </location>
</feature>
<feature type="transmembrane region" description="Helical" evidence="10">
    <location>
        <begin position="336"/>
        <end position="361"/>
    </location>
</feature>
<reference evidence="12 13" key="2">
    <citation type="submission" date="2009-02" db="EMBL/GenBank/DDBJ databases">
        <authorList>
            <person name="Fulton L."/>
            <person name="Clifton S."/>
            <person name="Fulton B."/>
            <person name="Xu J."/>
            <person name="Minx P."/>
            <person name="Pepin K.H."/>
            <person name="Johnson M."/>
            <person name="Bhonagiri V."/>
            <person name="Nash W.E."/>
            <person name="Mardis E.R."/>
            <person name="Wilson R.K."/>
        </authorList>
    </citation>
    <scope>NUCLEOTIDE SEQUENCE [LARGE SCALE GENOMIC DNA]</scope>
    <source>
        <strain evidence="12 13">DSM 20438</strain>
    </source>
</reference>
<evidence type="ECO:0000256" key="10">
    <source>
        <dbReference type="SAM" id="Phobius"/>
    </source>
</evidence>
<keyword evidence="6" id="KW-0915">Sodium</keyword>
<keyword evidence="9" id="KW-0739">Sodium transport</keyword>